<dbReference type="GO" id="GO:0009294">
    <property type="term" value="P:DNA-mediated transformation"/>
    <property type="evidence" value="ECO:0007669"/>
    <property type="project" value="InterPro"/>
</dbReference>
<comment type="similarity">
    <text evidence="1">Belongs to the DprA/Smf family.</text>
</comment>
<evidence type="ECO:0000313" key="4">
    <source>
        <dbReference type="Proteomes" id="UP001221217"/>
    </source>
</evidence>
<dbReference type="Gene3D" id="3.40.50.450">
    <property type="match status" value="1"/>
</dbReference>
<protein>
    <submittedName>
        <fullName evidence="3">DNA-processing protein DprA</fullName>
    </submittedName>
</protein>
<evidence type="ECO:0000256" key="1">
    <source>
        <dbReference type="ARBA" id="ARBA00006525"/>
    </source>
</evidence>
<dbReference type="EMBL" id="JAQQAL010000051">
    <property type="protein sequence ID" value="MDC7228562.1"/>
    <property type="molecule type" value="Genomic_DNA"/>
</dbReference>
<accession>A0AAJ1IFV9</accession>
<dbReference type="InterPro" id="IPR003488">
    <property type="entry name" value="DprA"/>
</dbReference>
<sequence>MADLLNLIISRCRFLELEEKLLLRDVCGSSDAFSLLVKEDLEMIIGRKLRIDENTVKKTVFEAVSAHKILAAGHIKCLFFGEQDYPRLLSEIYNPPFALFCRGDVPDWSIPSAGVVGTRLASGSGLDAAYRLGVDFAEAGVAVISGLAMGIDSAAHSGCCDAGGKTIAVLGCGVDRIYPAVNRKLAARILKGGGAIVSEYLPGEEPRKHHFPERNRLISGLSYAVAVVDAPGKSGALITADFALDQGRELFIHSAGLKAEGDRGRLEKMVFDGAPVIDNALPVLNELGVSKAEKPRPDKTRDLTSGMAGRMMAEMLSDELEGRSIKFNGNYIRRACYESSYSINS</sequence>
<dbReference type="PANTHER" id="PTHR43022:SF1">
    <property type="entry name" value="PROTEIN SMF"/>
    <property type="match status" value="1"/>
</dbReference>
<dbReference type="AlphaFoldDB" id="A0AAJ1IFV9"/>
<dbReference type="Proteomes" id="UP001221217">
    <property type="component" value="Unassembled WGS sequence"/>
</dbReference>
<name>A0AAJ1IFV9_9SPIO</name>
<dbReference type="SUPFAM" id="SSF102405">
    <property type="entry name" value="MCP/YpsA-like"/>
    <property type="match status" value="1"/>
</dbReference>
<dbReference type="NCBIfam" id="TIGR00732">
    <property type="entry name" value="dprA"/>
    <property type="match status" value="1"/>
</dbReference>
<gene>
    <name evidence="3" type="primary">dprA</name>
    <name evidence="3" type="ORF">PQJ61_17505</name>
</gene>
<reference evidence="3 4" key="1">
    <citation type="submission" date="2022-12" db="EMBL/GenBank/DDBJ databases">
        <title>Metagenome assembled genome from gulf of manar.</title>
        <authorList>
            <person name="Kohli P."/>
            <person name="Pk S."/>
            <person name="Venkata Ramana C."/>
            <person name="Sasikala C."/>
        </authorList>
    </citation>
    <scope>NUCLEOTIDE SEQUENCE [LARGE SCALE GENOMIC DNA]</scope>
    <source>
        <strain evidence="3">JB008</strain>
    </source>
</reference>
<comment type="caution">
    <text evidence="3">The sequence shown here is derived from an EMBL/GenBank/DDBJ whole genome shotgun (WGS) entry which is preliminary data.</text>
</comment>
<feature type="domain" description="Smf/DprA SLOG" evidence="2">
    <location>
        <begin position="77"/>
        <end position="287"/>
    </location>
</feature>
<organism evidence="3 4">
    <name type="scientific">Candidatus Thalassospirochaeta sargassi</name>
    <dbReference type="NCBI Taxonomy" id="3119039"/>
    <lineage>
        <taxon>Bacteria</taxon>
        <taxon>Pseudomonadati</taxon>
        <taxon>Spirochaetota</taxon>
        <taxon>Spirochaetia</taxon>
        <taxon>Spirochaetales</taxon>
        <taxon>Spirochaetaceae</taxon>
        <taxon>Candidatus Thalassospirochaeta</taxon>
    </lineage>
</organism>
<evidence type="ECO:0000259" key="2">
    <source>
        <dbReference type="Pfam" id="PF02481"/>
    </source>
</evidence>
<dbReference type="InterPro" id="IPR057666">
    <property type="entry name" value="DrpA_SLOG"/>
</dbReference>
<proteinExistence type="inferred from homology"/>
<evidence type="ECO:0000313" key="3">
    <source>
        <dbReference type="EMBL" id="MDC7228562.1"/>
    </source>
</evidence>
<dbReference type="Pfam" id="PF02481">
    <property type="entry name" value="DNA_processg_A"/>
    <property type="match status" value="1"/>
</dbReference>
<dbReference type="PANTHER" id="PTHR43022">
    <property type="entry name" value="PROTEIN SMF"/>
    <property type="match status" value="1"/>
</dbReference>